<protein>
    <submittedName>
        <fullName evidence="1">ATP/GTP-binding protein</fullName>
    </submittedName>
</protein>
<reference evidence="1 2" key="1">
    <citation type="submission" date="2018-01" db="EMBL/GenBank/DDBJ databases">
        <title>Complete genome sequence of Streptomyces lunaelactis MM109T, a Ferroverdin A producer isolated from cave moonmilk deposits.</title>
        <authorList>
            <person name="Naome A."/>
            <person name="Martinet L."/>
            <person name="Maciejewska M."/>
            <person name="Anderssen S."/>
            <person name="Adam D."/>
            <person name="Tenconi E."/>
            <person name="Deflandre B."/>
            <person name="Arguelles-Arias A."/>
            <person name="Calusinska M."/>
            <person name="Copieters W."/>
            <person name="Karim L."/>
            <person name="Hanikenne M."/>
            <person name="Baurain D."/>
            <person name="van Wezel G."/>
            <person name="Smargiasso N."/>
            <person name="de Pauw E."/>
            <person name="Delfosse P."/>
            <person name="Rigali S."/>
        </authorList>
    </citation>
    <scope>NUCLEOTIDE SEQUENCE [LARGE SCALE GENOMIC DNA]</scope>
    <source>
        <strain evidence="1 2">MM109</strain>
        <plasmid evidence="2">Plasmid pslun2</plasmid>
    </source>
</reference>
<dbReference type="RefSeq" id="WP_108155299.1">
    <property type="nucleotide sequence ID" value="NZ_CP026306.1"/>
</dbReference>
<evidence type="ECO:0000313" key="1">
    <source>
        <dbReference type="EMBL" id="AVZ78010.1"/>
    </source>
</evidence>
<dbReference type="Proteomes" id="UP000244201">
    <property type="component" value="Plasmid pSLUN2"/>
</dbReference>
<keyword evidence="2" id="KW-1185">Reference proteome</keyword>
<dbReference type="GeneID" id="55661212"/>
<dbReference type="SUPFAM" id="SSF52540">
    <property type="entry name" value="P-loop containing nucleoside triphosphate hydrolases"/>
    <property type="match status" value="1"/>
</dbReference>
<dbReference type="Pfam" id="PF13671">
    <property type="entry name" value="AAA_33"/>
    <property type="match status" value="1"/>
</dbReference>
<dbReference type="Gene3D" id="3.40.50.300">
    <property type="entry name" value="P-loop containing nucleotide triphosphate hydrolases"/>
    <property type="match status" value="1"/>
</dbReference>
<keyword evidence="1" id="KW-0614">Plasmid</keyword>
<proteinExistence type="predicted"/>
<gene>
    <name evidence="1" type="ORF">SLUN_38950</name>
</gene>
<sequence>MTTPLLFDDTLTHVAEARLGVLLAAQRLGTLTPSEKTEITRTMRALTGRSGPPRLIVMVGLPGSGKTTLARELEAHGFLRLSPDEQVWREHGHYGRDFPRGQYKIRERPILGNVATDLRTALAAGRDVVMDHGFWTAEERQEWRQIGEEAGAAVTLVYLPATHEELWERIKERNQQTFDDPNAMYFSEDDLRRHGDRFEPPGADEPHVIYAGSLVPVLADTA</sequence>
<accession>A0A2R4TFW4</accession>
<dbReference type="PRINTS" id="PR01100">
    <property type="entry name" value="SHIKIMTKNASE"/>
</dbReference>
<organism evidence="1 2">
    <name type="scientific">Streptomyces lunaelactis</name>
    <dbReference type="NCBI Taxonomy" id="1535768"/>
    <lineage>
        <taxon>Bacteria</taxon>
        <taxon>Bacillati</taxon>
        <taxon>Actinomycetota</taxon>
        <taxon>Actinomycetes</taxon>
        <taxon>Kitasatosporales</taxon>
        <taxon>Streptomycetaceae</taxon>
        <taxon>Streptomyces</taxon>
    </lineage>
</organism>
<dbReference type="InterPro" id="IPR027417">
    <property type="entry name" value="P-loop_NTPase"/>
</dbReference>
<name>A0A2R4TFW4_9ACTN</name>
<dbReference type="EMBL" id="CP026306">
    <property type="protein sequence ID" value="AVZ78010.1"/>
    <property type="molecule type" value="Genomic_DNA"/>
</dbReference>
<evidence type="ECO:0000313" key="2">
    <source>
        <dbReference type="Proteomes" id="UP000244201"/>
    </source>
</evidence>
<dbReference type="OrthoDB" id="2639622at2"/>
<dbReference type="KEGG" id="slk:SLUN_38950"/>
<geneLocation type="plasmid" evidence="2">
    <name>pslun2</name>
</geneLocation>
<dbReference type="AlphaFoldDB" id="A0A2R4TFW4"/>